<reference evidence="1 2" key="1">
    <citation type="journal article" date="2016" name="Mol. Biol. Evol.">
        <title>Comparative Genomics of Early-Diverging Mushroom-Forming Fungi Provides Insights into the Origins of Lignocellulose Decay Capabilities.</title>
        <authorList>
            <person name="Nagy L.G."/>
            <person name="Riley R."/>
            <person name="Tritt A."/>
            <person name="Adam C."/>
            <person name="Daum C."/>
            <person name="Floudas D."/>
            <person name="Sun H."/>
            <person name="Yadav J.S."/>
            <person name="Pangilinan J."/>
            <person name="Larsson K.H."/>
            <person name="Matsuura K."/>
            <person name="Barry K."/>
            <person name="Labutti K."/>
            <person name="Kuo R."/>
            <person name="Ohm R.A."/>
            <person name="Bhattacharya S.S."/>
            <person name="Shirouzu T."/>
            <person name="Yoshinaga Y."/>
            <person name="Martin F.M."/>
            <person name="Grigoriev I.V."/>
            <person name="Hibbett D.S."/>
        </authorList>
    </citation>
    <scope>NUCLEOTIDE SEQUENCE [LARGE SCALE GENOMIC DNA]</scope>
    <source>
        <strain evidence="1 2">TUFC12733</strain>
    </source>
</reference>
<dbReference type="Proteomes" id="UP000076738">
    <property type="component" value="Unassembled WGS sequence"/>
</dbReference>
<protein>
    <submittedName>
        <fullName evidence="1">Uncharacterized protein</fullName>
    </submittedName>
</protein>
<keyword evidence="2" id="KW-1185">Reference proteome</keyword>
<name>A0A167QSK0_CALVF</name>
<evidence type="ECO:0000313" key="1">
    <source>
        <dbReference type="EMBL" id="KZP00196.1"/>
    </source>
</evidence>
<dbReference type="EMBL" id="KV417270">
    <property type="protein sequence ID" value="KZP00196.1"/>
    <property type="molecule type" value="Genomic_DNA"/>
</dbReference>
<accession>A0A167QSK0</accession>
<gene>
    <name evidence="1" type="ORF">CALVIDRAFT_324396</name>
</gene>
<proteinExistence type="predicted"/>
<organism evidence="1 2">
    <name type="scientific">Calocera viscosa (strain TUFC12733)</name>
    <dbReference type="NCBI Taxonomy" id="1330018"/>
    <lineage>
        <taxon>Eukaryota</taxon>
        <taxon>Fungi</taxon>
        <taxon>Dikarya</taxon>
        <taxon>Basidiomycota</taxon>
        <taxon>Agaricomycotina</taxon>
        <taxon>Dacrymycetes</taxon>
        <taxon>Dacrymycetales</taxon>
        <taxon>Dacrymycetaceae</taxon>
        <taxon>Calocera</taxon>
    </lineage>
</organism>
<dbReference type="AlphaFoldDB" id="A0A167QSK0"/>
<sequence length="150" mass="16781">MSSEILSHPTFTRFSTRKDRARFSSIVNILPTRECDDDKLEVLPEIERRARALELNVRFGGRRMGRTCHTVGTVFAFRNRTVITARMAQVCKDHGAPLVAIIVTAIPCPRFNFVIQGRCKLGDEFPDKSSVRASEVSKCTGYALFTSVAS</sequence>
<evidence type="ECO:0000313" key="2">
    <source>
        <dbReference type="Proteomes" id="UP000076738"/>
    </source>
</evidence>